<organism evidence="1 2">
    <name type="scientific">Kitasatospora paranensis</name>
    <dbReference type="NCBI Taxonomy" id="258053"/>
    <lineage>
        <taxon>Bacteria</taxon>
        <taxon>Bacillati</taxon>
        <taxon>Actinomycetota</taxon>
        <taxon>Actinomycetes</taxon>
        <taxon>Kitasatosporales</taxon>
        <taxon>Streptomycetaceae</taxon>
        <taxon>Kitasatospora</taxon>
    </lineage>
</organism>
<dbReference type="SUPFAM" id="SSF48208">
    <property type="entry name" value="Six-hairpin glycosidases"/>
    <property type="match status" value="1"/>
</dbReference>
<keyword evidence="1" id="KW-0378">Hydrolase</keyword>
<proteinExistence type="predicted"/>
<evidence type="ECO:0000313" key="1">
    <source>
        <dbReference type="EMBL" id="MFC7183486.1"/>
    </source>
</evidence>
<dbReference type="PANTHER" id="PTHR31047:SF0">
    <property type="entry name" value="MEIOTICALLY UP-REGULATED GENE 157 PROTEIN"/>
    <property type="match status" value="1"/>
</dbReference>
<accession>A0ABW2G1U9</accession>
<dbReference type="Pfam" id="PF06824">
    <property type="entry name" value="Glyco_hydro_125"/>
    <property type="match status" value="1"/>
</dbReference>
<name>A0ABW2G1U9_9ACTN</name>
<gene>
    <name evidence="1" type="ORF">ACFQMG_28485</name>
</gene>
<dbReference type="InterPro" id="IPR008313">
    <property type="entry name" value="GH125"/>
</dbReference>
<dbReference type="Proteomes" id="UP001596435">
    <property type="component" value="Unassembled WGS sequence"/>
</dbReference>
<dbReference type="GO" id="GO:0016787">
    <property type="term" value="F:hydrolase activity"/>
    <property type="evidence" value="ECO:0007669"/>
    <property type="project" value="UniProtKB-KW"/>
</dbReference>
<dbReference type="InterPro" id="IPR012341">
    <property type="entry name" value="6hp_glycosidase-like_sf"/>
</dbReference>
<keyword evidence="2" id="KW-1185">Reference proteome</keyword>
<evidence type="ECO:0000313" key="2">
    <source>
        <dbReference type="Proteomes" id="UP001596435"/>
    </source>
</evidence>
<dbReference type="InterPro" id="IPR008928">
    <property type="entry name" value="6-hairpin_glycosidase_sf"/>
</dbReference>
<dbReference type="PANTHER" id="PTHR31047">
    <property type="entry name" value="MEIOTICALLY UP-REGULATED GENE 157 PROTEIN"/>
    <property type="match status" value="1"/>
</dbReference>
<comment type="caution">
    <text evidence="1">The sequence shown here is derived from an EMBL/GenBank/DDBJ whole genome shotgun (WGS) entry which is preliminary data.</text>
</comment>
<dbReference type="PIRSF" id="PIRSF028846">
    <property type="entry name" value="UCP028846"/>
    <property type="match status" value="1"/>
</dbReference>
<sequence>MTPHDPAPDRRLPQALRDLAERARKAQVGAGPRAAACFARCFADTWLTSMRPTADGDVFVITGDIPAMWLRDSAAQVRPYLPAAADPEVGGVLRGVLRRQVRCVLIDPYANAFNVTADGAGAGYPDEPRPGPRIWERKYELDSLCAPLQVGYALWRATGSLEHVDEEFARACRAVLKVMRTEQDHEARSSYTFRRVGGPAAGDTLPRGGRGAPVAVTGMSWSGFRPSDDRCAYGYPVASNALAAVSLHGLGELASAAGRAALAAEASALSAELAAAVRAYGTMAHQGERVYAYEVDGLGGALLMDDANVPSLLSLPYLGWCTPDDPLYLRTREAVLGPANPWFFQGRAARGIGSPHTPESFVWPIALAMQGLTSSDRDEKLRLLELLAATDGGTGLMHESFHVDDPTRFTRPWFGWANAMFSELWLDLAGLSPTPLYPALPGA</sequence>
<dbReference type="SMART" id="SM01149">
    <property type="entry name" value="DUF1237"/>
    <property type="match status" value="1"/>
</dbReference>
<reference evidence="2" key="1">
    <citation type="journal article" date="2019" name="Int. J. Syst. Evol. Microbiol.">
        <title>The Global Catalogue of Microorganisms (GCM) 10K type strain sequencing project: providing services to taxonomists for standard genome sequencing and annotation.</title>
        <authorList>
            <consortium name="The Broad Institute Genomics Platform"/>
            <consortium name="The Broad Institute Genome Sequencing Center for Infectious Disease"/>
            <person name="Wu L."/>
            <person name="Ma J."/>
        </authorList>
    </citation>
    <scope>NUCLEOTIDE SEQUENCE [LARGE SCALE GENOMIC DNA]</scope>
    <source>
        <strain evidence="2">CGMCC 1.12859</strain>
    </source>
</reference>
<dbReference type="RefSeq" id="WP_345703911.1">
    <property type="nucleotide sequence ID" value="NZ_BAABKV010000001.1"/>
</dbReference>
<dbReference type="Gene3D" id="1.50.10.10">
    <property type="match status" value="1"/>
</dbReference>
<dbReference type="EMBL" id="JBHTAJ010000069">
    <property type="protein sequence ID" value="MFC7183486.1"/>
    <property type="molecule type" value="Genomic_DNA"/>
</dbReference>
<protein>
    <submittedName>
        <fullName evidence="1">Glycoside hydrolase family 125 protein</fullName>
    </submittedName>
</protein>